<keyword evidence="4" id="KW-0547">Nucleotide-binding</keyword>
<feature type="domain" description="ABC transporter" evidence="7">
    <location>
        <begin position="11"/>
        <end position="246"/>
    </location>
</feature>
<evidence type="ECO:0000256" key="4">
    <source>
        <dbReference type="ARBA" id="ARBA00022741"/>
    </source>
</evidence>
<accession>A0A0C6P914</accession>
<dbReference type="AlphaFoldDB" id="A0A0C6P914"/>
<dbReference type="PANTHER" id="PTHR43820:SF6">
    <property type="entry name" value="ABC TRANSPORTER ATP-BINDING PROTEIN"/>
    <property type="match status" value="1"/>
</dbReference>
<evidence type="ECO:0000259" key="7">
    <source>
        <dbReference type="PROSITE" id="PS50893"/>
    </source>
</evidence>
<dbReference type="InterPro" id="IPR003593">
    <property type="entry name" value="AAA+_ATPase"/>
</dbReference>
<dbReference type="CDD" id="cd03224">
    <property type="entry name" value="ABC_TM1139_LivF_branched"/>
    <property type="match status" value="1"/>
</dbReference>
<keyword evidence="3" id="KW-0472">Membrane</keyword>
<dbReference type="SUPFAM" id="SSF52540">
    <property type="entry name" value="P-loop containing nucleoside triphosphate hydrolases"/>
    <property type="match status" value="1"/>
</dbReference>
<dbReference type="Pfam" id="PF00005">
    <property type="entry name" value="ABC_tran"/>
    <property type="match status" value="1"/>
</dbReference>
<dbReference type="HOGENOM" id="CLU_000604_1_2_4"/>
<dbReference type="Gene3D" id="3.40.50.300">
    <property type="entry name" value="P-loop containing nucleotide triphosphate hydrolases"/>
    <property type="match status" value="1"/>
</dbReference>
<comment type="similarity">
    <text evidence="1">Belongs to the ABC transporter superfamily.</text>
</comment>
<dbReference type="InterPro" id="IPR027417">
    <property type="entry name" value="P-loop_NTPase"/>
</dbReference>
<reference evidence="8 9" key="1">
    <citation type="journal article" date="2012" name="BMC Genomics">
        <title>Comparative genomics of the classical Bordetella subspecies: the evolution and exchange of virulence-associated diversity amongst closely related pathogens.</title>
        <authorList>
            <person name="Park J."/>
            <person name="Zhang Y."/>
            <person name="Buboltz A.M."/>
            <person name="Zhang X."/>
            <person name="Schuster S.C."/>
            <person name="Ahuja U."/>
            <person name="Liu M."/>
            <person name="Miller J.F."/>
            <person name="Sebaihia M."/>
            <person name="Bentley S.D."/>
            <person name="Parkhill J."/>
            <person name="Harvill E.T."/>
        </authorList>
    </citation>
    <scope>NUCLEOTIDE SEQUENCE [LARGE SCALE GENOMIC DNA]</scope>
    <source>
        <strain evidence="8 9">253</strain>
    </source>
</reference>
<dbReference type="KEGG" id="bbh:BN112_2677"/>
<sequence>MNAPPSDQAVLSARQLEVGYAGNRALGLDALSVGRGEIVGVIGANGAGKSTLVNALLGWSRGRPTVRGEIRLDGRRIDATPTHQRVRAGLLLVPEGRLIFASMNVEENLSAAFDAGSTDGRRFYTRDEVFQLFPRLAERRRHLGAQLSGGERQMLGIGRALMMGPRVLLLDEPSIGLAPMLVSQVLQTLQTLARSGLSILLVEQNVRAAMEVVDRLLLLERGRLVLEGPAASVGADPRIAQAYLGAHAA</sequence>
<evidence type="ECO:0000256" key="5">
    <source>
        <dbReference type="ARBA" id="ARBA00022840"/>
    </source>
</evidence>
<name>A0A0C6P914_BORBO</name>
<dbReference type="GO" id="GO:0005524">
    <property type="term" value="F:ATP binding"/>
    <property type="evidence" value="ECO:0007669"/>
    <property type="project" value="UniProtKB-KW"/>
</dbReference>
<keyword evidence="2" id="KW-0813">Transport</keyword>
<dbReference type="Proteomes" id="UP000007564">
    <property type="component" value="Chromosome"/>
</dbReference>
<gene>
    <name evidence="8" type="ORF">BN112_2677</name>
</gene>
<dbReference type="RefSeq" id="WP_003808203.1">
    <property type="nucleotide sequence ID" value="NC_019382.1"/>
</dbReference>
<dbReference type="EMBL" id="HE965806">
    <property type="protein sequence ID" value="CCJ54594.1"/>
    <property type="molecule type" value="Genomic_DNA"/>
</dbReference>
<dbReference type="OrthoDB" id="8641671at2"/>
<evidence type="ECO:0000256" key="2">
    <source>
        <dbReference type="ARBA" id="ARBA00022448"/>
    </source>
</evidence>
<evidence type="ECO:0000256" key="6">
    <source>
        <dbReference type="ARBA" id="ARBA00022970"/>
    </source>
</evidence>
<dbReference type="GO" id="GO:0016887">
    <property type="term" value="F:ATP hydrolysis activity"/>
    <property type="evidence" value="ECO:0007669"/>
    <property type="project" value="InterPro"/>
</dbReference>
<evidence type="ECO:0000256" key="1">
    <source>
        <dbReference type="ARBA" id="ARBA00005417"/>
    </source>
</evidence>
<evidence type="ECO:0000313" key="9">
    <source>
        <dbReference type="Proteomes" id="UP000007564"/>
    </source>
</evidence>
<dbReference type="PANTHER" id="PTHR43820">
    <property type="entry name" value="HIGH-AFFINITY BRANCHED-CHAIN AMINO ACID TRANSPORT ATP-BINDING PROTEIN LIVF"/>
    <property type="match status" value="1"/>
</dbReference>
<evidence type="ECO:0000256" key="3">
    <source>
        <dbReference type="ARBA" id="ARBA00022475"/>
    </source>
</evidence>
<dbReference type="PROSITE" id="PS50893">
    <property type="entry name" value="ABC_TRANSPORTER_2"/>
    <property type="match status" value="1"/>
</dbReference>
<keyword evidence="6" id="KW-0029">Amino-acid transport</keyword>
<dbReference type="InterPro" id="IPR003439">
    <property type="entry name" value="ABC_transporter-like_ATP-bd"/>
</dbReference>
<keyword evidence="5 8" id="KW-0067">ATP-binding</keyword>
<proteinExistence type="inferred from homology"/>
<dbReference type="InterPro" id="IPR052156">
    <property type="entry name" value="BCAA_Transport_ATP-bd_LivF"/>
</dbReference>
<dbReference type="PROSITE" id="PS00211">
    <property type="entry name" value="ABC_TRANSPORTER_1"/>
    <property type="match status" value="1"/>
</dbReference>
<dbReference type="InterPro" id="IPR017871">
    <property type="entry name" value="ABC_transporter-like_CS"/>
</dbReference>
<organism evidence="8 9">
    <name type="scientific">Bordetella bronchiseptica 253</name>
    <dbReference type="NCBI Taxonomy" id="568707"/>
    <lineage>
        <taxon>Bacteria</taxon>
        <taxon>Pseudomonadati</taxon>
        <taxon>Pseudomonadota</taxon>
        <taxon>Betaproteobacteria</taxon>
        <taxon>Burkholderiales</taxon>
        <taxon>Alcaligenaceae</taxon>
        <taxon>Bordetella</taxon>
    </lineage>
</organism>
<protein>
    <submittedName>
        <fullName evidence="8">Branched-chain amino acid ABC transporter,ATP-binding protein</fullName>
    </submittedName>
</protein>
<dbReference type="SMART" id="SM00382">
    <property type="entry name" value="AAA"/>
    <property type="match status" value="1"/>
</dbReference>
<dbReference type="GO" id="GO:0015807">
    <property type="term" value="P:L-amino acid transport"/>
    <property type="evidence" value="ECO:0007669"/>
    <property type="project" value="TreeGrafter"/>
</dbReference>
<dbReference type="GeneID" id="56480567"/>
<evidence type="ECO:0000313" key="8">
    <source>
        <dbReference type="EMBL" id="CCJ54594.1"/>
    </source>
</evidence>
<keyword evidence="3" id="KW-1003">Cell membrane</keyword>
<dbReference type="GO" id="GO:0015658">
    <property type="term" value="F:branched-chain amino acid transmembrane transporter activity"/>
    <property type="evidence" value="ECO:0007669"/>
    <property type="project" value="TreeGrafter"/>
</dbReference>